<dbReference type="InterPro" id="IPR015422">
    <property type="entry name" value="PyrdxlP-dep_Trfase_small"/>
</dbReference>
<dbReference type="InterPro" id="IPR000277">
    <property type="entry name" value="Cys/Met-Metab_PyrdxlP-dep_enz"/>
</dbReference>
<evidence type="ECO:0000313" key="6">
    <source>
        <dbReference type="EMBL" id="KAF9781403.1"/>
    </source>
</evidence>
<name>A0A9P6L3B1_9AGAM</name>
<evidence type="ECO:0000256" key="4">
    <source>
        <dbReference type="RuleBase" id="RU362118"/>
    </source>
</evidence>
<dbReference type="GO" id="GO:0030170">
    <property type="term" value="F:pyridoxal phosphate binding"/>
    <property type="evidence" value="ECO:0007669"/>
    <property type="project" value="InterPro"/>
</dbReference>
<dbReference type="Pfam" id="PF01053">
    <property type="entry name" value="Cys_Met_Meta_PP"/>
    <property type="match status" value="1"/>
</dbReference>
<evidence type="ECO:0000313" key="7">
    <source>
        <dbReference type="Proteomes" id="UP000736335"/>
    </source>
</evidence>
<keyword evidence="2 3" id="KW-0663">Pyridoxal phosphate</keyword>
<reference evidence="6" key="2">
    <citation type="submission" date="2020-11" db="EMBL/GenBank/DDBJ databases">
        <authorList>
            <consortium name="DOE Joint Genome Institute"/>
            <person name="Kuo A."/>
            <person name="Miyauchi S."/>
            <person name="Kiss E."/>
            <person name="Drula E."/>
            <person name="Kohler A."/>
            <person name="Sanchez-Garcia M."/>
            <person name="Andreopoulos B."/>
            <person name="Barry K.W."/>
            <person name="Bonito G."/>
            <person name="Buee M."/>
            <person name="Carver A."/>
            <person name="Chen C."/>
            <person name="Cichocki N."/>
            <person name="Clum A."/>
            <person name="Culley D."/>
            <person name="Crous P.W."/>
            <person name="Fauchery L."/>
            <person name="Girlanda M."/>
            <person name="Hayes R."/>
            <person name="Keri Z."/>
            <person name="Labutti K."/>
            <person name="Lipzen A."/>
            <person name="Lombard V."/>
            <person name="Magnuson J."/>
            <person name="Maillard F."/>
            <person name="Morin E."/>
            <person name="Murat C."/>
            <person name="Nolan M."/>
            <person name="Ohm R."/>
            <person name="Pangilinan J."/>
            <person name="Pereira M."/>
            <person name="Perotto S."/>
            <person name="Peter M."/>
            <person name="Riley R."/>
            <person name="Sitrit Y."/>
            <person name="Stielow B."/>
            <person name="Szollosi G."/>
            <person name="Zifcakova L."/>
            <person name="Stursova M."/>
            <person name="Spatafora J.W."/>
            <person name="Tedersoo L."/>
            <person name="Vaario L.-M."/>
            <person name="Yamada A."/>
            <person name="Yan M."/>
            <person name="Wang P."/>
            <person name="Xu J."/>
            <person name="Bruns T."/>
            <person name="Baldrian P."/>
            <person name="Vilgalys R."/>
            <person name="Henrissat B."/>
            <person name="Grigoriev I.V."/>
            <person name="Hibbett D."/>
            <person name="Nagy L.G."/>
            <person name="Martin F.M."/>
        </authorList>
    </citation>
    <scope>NUCLEOTIDE SEQUENCE</scope>
    <source>
        <strain evidence="6">UH-Tt-Lm1</strain>
    </source>
</reference>
<keyword evidence="5" id="KW-1133">Transmembrane helix</keyword>
<dbReference type="PIRSF" id="PIRSF001434">
    <property type="entry name" value="CGS"/>
    <property type="match status" value="1"/>
</dbReference>
<reference evidence="6" key="1">
    <citation type="journal article" date="2020" name="Nat. Commun.">
        <title>Large-scale genome sequencing of mycorrhizal fungi provides insights into the early evolution of symbiotic traits.</title>
        <authorList>
            <person name="Miyauchi S."/>
            <person name="Kiss E."/>
            <person name="Kuo A."/>
            <person name="Drula E."/>
            <person name="Kohler A."/>
            <person name="Sanchez-Garcia M."/>
            <person name="Morin E."/>
            <person name="Andreopoulos B."/>
            <person name="Barry K.W."/>
            <person name="Bonito G."/>
            <person name="Buee M."/>
            <person name="Carver A."/>
            <person name="Chen C."/>
            <person name="Cichocki N."/>
            <person name="Clum A."/>
            <person name="Culley D."/>
            <person name="Crous P.W."/>
            <person name="Fauchery L."/>
            <person name="Girlanda M."/>
            <person name="Hayes R.D."/>
            <person name="Keri Z."/>
            <person name="LaButti K."/>
            <person name="Lipzen A."/>
            <person name="Lombard V."/>
            <person name="Magnuson J."/>
            <person name="Maillard F."/>
            <person name="Murat C."/>
            <person name="Nolan M."/>
            <person name="Ohm R.A."/>
            <person name="Pangilinan J."/>
            <person name="Pereira M.F."/>
            <person name="Perotto S."/>
            <person name="Peter M."/>
            <person name="Pfister S."/>
            <person name="Riley R."/>
            <person name="Sitrit Y."/>
            <person name="Stielow J.B."/>
            <person name="Szollosi G."/>
            <person name="Zifcakova L."/>
            <person name="Stursova M."/>
            <person name="Spatafora J.W."/>
            <person name="Tedersoo L."/>
            <person name="Vaario L.M."/>
            <person name="Yamada A."/>
            <person name="Yan M."/>
            <person name="Wang P."/>
            <person name="Xu J."/>
            <person name="Bruns T."/>
            <person name="Baldrian P."/>
            <person name="Vilgalys R."/>
            <person name="Dunand C."/>
            <person name="Henrissat B."/>
            <person name="Grigoriev I.V."/>
            <person name="Hibbett D."/>
            <person name="Nagy L.G."/>
            <person name="Martin F.M."/>
        </authorList>
    </citation>
    <scope>NUCLEOTIDE SEQUENCE</scope>
    <source>
        <strain evidence="6">UH-Tt-Lm1</strain>
    </source>
</reference>
<keyword evidence="5" id="KW-0812">Transmembrane</keyword>
<dbReference type="Gene3D" id="3.40.640.10">
    <property type="entry name" value="Type I PLP-dependent aspartate aminotransferase-like (Major domain)"/>
    <property type="match status" value="1"/>
</dbReference>
<dbReference type="EMBL" id="WIUZ02000014">
    <property type="protein sequence ID" value="KAF9781403.1"/>
    <property type="molecule type" value="Genomic_DNA"/>
</dbReference>
<dbReference type="PROSITE" id="PS00868">
    <property type="entry name" value="CYS_MET_METAB_PP"/>
    <property type="match status" value="1"/>
</dbReference>
<dbReference type="OrthoDB" id="3512640at2759"/>
<evidence type="ECO:0000256" key="3">
    <source>
        <dbReference type="PIRSR" id="PIRSR001434-2"/>
    </source>
</evidence>
<evidence type="ECO:0000256" key="2">
    <source>
        <dbReference type="ARBA" id="ARBA00022898"/>
    </source>
</evidence>
<dbReference type="GO" id="GO:0019346">
    <property type="term" value="P:transsulfuration"/>
    <property type="evidence" value="ECO:0007669"/>
    <property type="project" value="InterPro"/>
</dbReference>
<comment type="cofactor">
    <cofactor evidence="1 4">
        <name>pyridoxal 5'-phosphate</name>
        <dbReference type="ChEBI" id="CHEBI:597326"/>
    </cofactor>
</comment>
<feature type="transmembrane region" description="Helical" evidence="5">
    <location>
        <begin position="376"/>
        <end position="394"/>
    </location>
</feature>
<feature type="modified residue" description="N6-(pyridoxal phosphate)lysine" evidence="3">
    <location>
        <position position="198"/>
    </location>
</feature>
<dbReference type="GO" id="GO:0016846">
    <property type="term" value="F:carbon-sulfur lyase activity"/>
    <property type="evidence" value="ECO:0007669"/>
    <property type="project" value="TreeGrafter"/>
</dbReference>
<evidence type="ECO:0000256" key="1">
    <source>
        <dbReference type="ARBA" id="ARBA00001933"/>
    </source>
</evidence>
<dbReference type="GO" id="GO:0005737">
    <property type="term" value="C:cytoplasm"/>
    <property type="evidence" value="ECO:0007669"/>
    <property type="project" value="TreeGrafter"/>
</dbReference>
<gene>
    <name evidence="6" type="ORF">BJ322DRAFT_1080869</name>
</gene>
<comment type="caution">
    <text evidence="6">The sequence shown here is derived from an EMBL/GenBank/DDBJ whole genome shotgun (WGS) entry which is preliminary data.</text>
</comment>
<organism evidence="6 7">
    <name type="scientific">Thelephora terrestris</name>
    <dbReference type="NCBI Taxonomy" id="56493"/>
    <lineage>
        <taxon>Eukaryota</taxon>
        <taxon>Fungi</taxon>
        <taxon>Dikarya</taxon>
        <taxon>Basidiomycota</taxon>
        <taxon>Agaricomycotina</taxon>
        <taxon>Agaricomycetes</taxon>
        <taxon>Thelephorales</taxon>
        <taxon>Thelephoraceae</taxon>
        <taxon>Thelephora</taxon>
    </lineage>
</organism>
<comment type="similarity">
    <text evidence="4">Belongs to the trans-sulfuration enzymes family.</text>
</comment>
<keyword evidence="7" id="KW-1185">Reference proteome</keyword>
<dbReference type="InterPro" id="IPR015424">
    <property type="entry name" value="PyrdxlP-dep_Trfase"/>
</dbReference>
<dbReference type="PANTHER" id="PTHR11808:SF35">
    <property type="entry name" value="CYSTATHIONINE GAMMA-SYNTHASE (AFU_ORTHOLOGUE AFUA_7G01590)"/>
    <property type="match status" value="1"/>
</dbReference>
<evidence type="ECO:0000256" key="5">
    <source>
        <dbReference type="SAM" id="Phobius"/>
    </source>
</evidence>
<keyword evidence="5" id="KW-0472">Membrane</keyword>
<protein>
    <submittedName>
        <fullName evidence="6">Cystathionine gamma-synthase</fullName>
    </submittedName>
</protein>
<accession>A0A9P6L3B1</accession>
<dbReference type="InterPro" id="IPR015421">
    <property type="entry name" value="PyrdxlP-dep_Trfase_major"/>
</dbReference>
<proteinExistence type="inferred from homology"/>
<dbReference type="AlphaFoldDB" id="A0A9P6L3B1"/>
<dbReference type="PANTHER" id="PTHR11808">
    <property type="entry name" value="TRANS-SULFURATION ENZYME FAMILY MEMBER"/>
    <property type="match status" value="1"/>
</dbReference>
<dbReference type="SUPFAM" id="SSF53383">
    <property type="entry name" value="PLP-dependent transferases"/>
    <property type="match status" value="1"/>
</dbReference>
<dbReference type="Gene3D" id="3.90.1150.10">
    <property type="entry name" value="Aspartate Aminotransferase, domain 1"/>
    <property type="match status" value="1"/>
</dbReference>
<sequence>MANKYAVFLSGTDLVHADNKYHGSEVAPPISVSTTFRQIPGVSLADHDLFEPTHHSYSRWTQDVSTRVEKVLGKILGGNAMTYRSGLAATFAALMLLNPRRVAITGGYMGVQEAVQQFKRIRNGDLEIIGIDDEFRDGDLCWIETPVNPTGESRNIQYYSDKVHAAGGKLIVDSTFGPPPLQDPFKWGADVVMHSATKYLGGHSDLLAGVLVVKTIEEWKQLFDTRTQCGNVMGSFEAWLLLRSLRTLHLRVPRQSQTGTALAKWLNLASGGSSNDGVPAGLVDVVHHSSLQKPDAQGFTPEKQMEGGYNATFAIIMTTIDYARALPHALKYFVPATSLGGVESLIEHRIESDPDADPRLVRLSIGVEELEVRTVMMIYVGLGVLIFTNGMAGFEGRS</sequence>
<dbReference type="InterPro" id="IPR054542">
    <property type="entry name" value="Cys_met_metab_PP"/>
</dbReference>
<dbReference type="Proteomes" id="UP000736335">
    <property type="component" value="Unassembled WGS sequence"/>
</dbReference>